<name>A0A7W5DQD6_9PORP</name>
<dbReference type="GO" id="GO:0070403">
    <property type="term" value="F:NAD+ binding"/>
    <property type="evidence" value="ECO:0007669"/>
    <property type="project" value="InterPro"/>
</dbReference>
<dbReference type="SUPFAM" id="SSF48179">
    <property type="entry name" value="6-phosphogluconate dehydrogenase C-terminal domain-like"/>
    <property type="match status" value="1"/>
</dbReference>
<dbReference type="AlphaFoldDB" id="A0A7W5DQD6"/>
<dbReference type="PANTHER" id="PTHR48075">
    <property type="entry name" value="3-HYDROXYACYL-COA DEHYDROGENASE FAMILY PROTEIN"/>
    <property type="match status" value="1"/>
</dbReference>
<dbReference type="PANTHER" id="PTHR48075:SF5">
    <property type="entry name" value="3-HYDROXYBUTYRYL-COA DEHYDROGENASE"/>
    <property type="match status" value="1"/>
</dbReference>
<protein>
    <submittedName>
        <fullName evidence="5">3-hydroxybutyryl-CoA dehydrogenase</fullName>
        <ecNumber evidence="5">1.1.1.157</ecNumber>
    </submittedName>
</protein>
<dbReference type="InterPro" id="IPR036291">
    <property type="entry name" value="NAD(P)-bd_dom_sf"/>
</dbReference>
<dbReference type="Pfam" id="PF00725">
    <property type="entry name" value="3HCDH"/>
    <property type="match status" value="1"/>
</dbReference>
<keyword evidence="1 5" id="KW-0560">Oxidoreductase</keyword>
<reference evidence="5 6" key="1">
    <citation type="submission" date="2020-08" db="EMBL/GenBank/DDBJ databases">
        <title>Genomic Encyclopedia of Type Strains, Phase IV (KMG-IV): sequencing the most valuable type-strain genomes for metagenomic binning, comparative biology and taxonomic classification.</title>
        <authorList>
            <person name="Goeker M."/>
        </authorList>
    </citation>
    <scope>NUCLEOTIDE SEQUENCE [LARGE SCALE GENOMIC DNA]</scope>
    <source>
        <strain evidence="5 6">DSM 27471</strain>
    </source>
</reference>
<evidence type="ECO:0000259" key="4">
    <source>
        <dbReference type="Pfam" id="PF02737"/>
    </source>
</evidence>
<dbReference type="Gene3D" id="1.10.1040.10">
    <property type="entry name" value="N-(1-d-carboxylethyl)-l-norvaline Dehydrogenase, domain 2"/>
    <property type="match status" value="1"/>
</dbReference>
<evidence type="ECO:0000256" key="2">
    <source>
        <dbReference type="PIRSR" id="PIRSR000105-1"/>
    </source>
</evidence>
<feature type="domain" description="3-hydroxyacyl-CoA dehydrogenase C-terminal" evidence="3">
    <location>
        <begin position="215"/>
        <end position="310"/>
    </location>
</feature>
<dbReference type="GO" id="GO:0008691">
    <property type="term" value="F:3-hydroxybutyryl-CoA dehydrogenase activity"/>
    <property type="evidence" value="ECO:0007669"/>
    <property type="project" value="UniProtKB-EC"/>
</dbReference>
<dbReference type="SUPFAM" id="SSF51735">
    <property type="entry name" value="NAD(P)-binding Rossmann-fold domains"/>
    <property type="match status" value="1"/>
</dbReference>
<feature type="site" description="Important for catalytic activity" evidence="2">
    <location>
        <position position="168"/>
    </location>
</feature>
<dbReference type="EMBL" id="JACHYB010000001">
    <property type="protein sequence ID" value="MBB3187137.1"/>
    <property type="molecule type" value="Genomic_DNA"/>
</dbReference>
<sequence>MADLPKEPIENYGLSKKDRKRTLFSRIGVVGCGKEGSLIASIAASKGMEVVFLEINQEKISNAFARIESILDLRVNNWGLTSSEKKVILSRIKGTTEYRDFVGCDFVIEAIRYDNKTGQQSTEGRKEVFKKLEAILTPEAIIATNVSTIVVTALASELQHQNRCIGVHFLTNIRDSHIIEIVRGLNTSDATFEKVCRFAELINYSYISVLESVGLVSLRMFLIMLNEACSIVMEGIATLEDIDKLLTVGFGHRQGVFFTADRMGIEKIVPLMENLFHEYGNIKYKPSPMIMRLYRAKYYGVSRRKGFYTYDETGRIINN</sequence>
<dbReference type="EC" id="1.1.1.157" evidence="5"/>
<dbReference type="Pfam" id="PF02737">
    <property type="entry name" value="3HCDH_N"/>
    <property type="match status" value="1"/>
</dbReference>
<dbReference type="PIRSF" id="PIRSF000105">
    <property type="entry name" value="HCDH"/>
    <property type="match status" value="1"/>
</dbReference>
<keyword evidence="6" id="KW-1185">Reference proteome</keyword>
<dbReference type="InterPro" id="IPR022694">
    <property type="entry name" value="3-OHacyl-CoA_DH"/>
</dbReference>
<comment type="caution">
    <text evidence="5">The sequence shown here is derived from an EMBL/GenBank/DDBJ whole genome shotgun (WGS) entry which is preliminary data.</text>
</comment>
<dbReference type="InterPro" id="IPR006108">
    <property type="entry name" value="3HC_DH_C"/>
</dbReference>
<accession>A0A7W5DQD6</accession>
<dbReference type="Proteomes" id="UP000544222">
    <property type="component" value="Unassembled WGS sequence"/>
</dbReference>
<dbReference type="InterPro" id="IPR008927">
    <property type="entry name" value="6-PGluconate_DH-like_C_sf"/>
</dbReference>
<evidence type="ECO:0000259" key="3">
    <source>
        <dbReference type="Pfam" id="PF00725"/>
    </source>
</evidence>
<gene>
    <name evidence="5" type="ORF">FHX64_001300</name>
</gene>
<feature type="domain" description="3-hydroxyacyl-CoA dehydrogenase NAD binding" evidence="4">
    <location>
        <begin position="27"/>
        <end position="209"/>
    </location>
</feature>
<dbReference type="InterPro" id="IPR006176">
    <property type="entry name" value="3-OHacyl-CoA_DH_NAD-bd"/>
</dbReference>
<evidence type="ECO:0000313" key="6">
    <source>
        <dbReference type="Proteomes" id="UP000544222"/>
    </source>
</evidence>
<proteinExistence type="predicted"/>
<dbReference type="GO" id="GO:0006631">
    <property type="term" value="P:fatty acid metabolic process"/>
    <property type="evidence" value="ECO:0007669"/>
    <property type="project" value="InterPro"/>
</dbReference>
<dbReference type="InterPro" id="IPR013328">
    <property type="entry name" value="6PGD_dom2"/>
</dbReference>
<dbReference type="RefSeq" id="WP_183412940.1">
    <property type="nucleotide sequence ID" value="NZ_JACHYB010000001.1"/>
</dbReference>
<dbReference type="Gene3D" id="3.40.50.720">
    <property type="entry name" value="NAD(P)-binding Rossmann-like Domain"/>
    <property type="match status" value="1"/>
</dbReference>
<evidence type="ECO:0000313" key="5">
    <source>
        <dbReference type="EMBL" id="MBB3187137.1"/>
    </source>
</evidence>
<evidence type="ECO:0000256" key="1">
    <source>
        <dbReference type="ARBA" id="ARBA00023002"/>
    </source>
</evidence>
<organism evidence="5 6">
    <name type="scientific">Microbacter margulisiae</name>
    <dbReference type="NCBI Taxonomy" id="1350067"/>
    <lineage>
        <taxon>Bacteria</taxon>
        <taxon>Pseudomonadati</taxon>
        <taxon>Bacteroidota</taxon>
        <taxon>Bacteroidia</taxon>
        <taxon>Bacteroidales</taxon>
        <taxon>Porphyromonadaceae</taxon>
        <taxon>Microbacter</taxon>
    </lineage>
</organism>